<reference evidence="2 3" key="1">
    <citation type="journal article" date="2018" name="Environ. Microbiol.">
        <title>Genomes of ubiquitous marine and hypersaline Hydrogenovibrio, Thiomicrorhabdus and Thiomicrospira spp. encode a diversity of mechanisms to sustain chemolithoautotrophy in heterogeneous environments.</title>
        <authorList>
            <person name="Scott K.M."/>
            <person name="Williams J."/>
            <person name="Porter C.M.B."/>
            <person name="Russel S."/>
            <person name="Harmer T.L."/>
            <person name="Paul J.H."/>
            <person name="Antonen K.M."/>
            <person name="Bridges M.K."/>
            <person name="Camper G.J."/>
            <person name="Campla C.K."/>
            <person name="Casella L.G."/>
            <person name="Chase E."/>
            <person name="Conrad J.W."/>
            <person name="Cruz M.C."/>
            <person name="Dunlap D.S."/>
            <person name="Duran L."/>
            <person name="Fahsbender E.M."/>
            <person name="Goldsmith D.B."/>
            <person name="Keeley R.F."/>
            <person name="Kondoff M.R."/>
            <person name="Kussy B.I."/>
            <person name="Lane M.K."/>
            <person name="Lawler S."/>
            <person name="Leigh B.A."/>
            <person name="Lewis C."/>
            <person name="Lostal L.M."/>
            <person name="Marking D."/>
            <person name="Mancera P.A."/>
            <person name="McClenthan E.C."/>
            <person name="McIntyre E.A."/>
            <person name="Mine J.A."/>
            <person name="Modi S."/>
            <person name="Moore B.D."/>
            <person name="Morgan W.A."/>
            <person name="Nelson K.M."/>
            <person name="Nguyen K.N."/>
            <person name="Ogburn N."/>
            <person name="Parrino D.G."/>
            <person name="Pedapudi A.D."/>
            <person name="Pelham R.P."/>
            <person name="Preece A.M."/>
            <person name="Rampersad E.A."/>
            <person name="Richardson J.C."/>
            <person name="Rodgers C.M."/>
            <person name="Schaffer B.L."/>
            <person name="Sheridan N.E."/>
            <person name="Solone M.R."/>
            <person name="Staley Z.R."/>
            <person name="Tabuchi M."/>
            <person name="Waide R.J."/>
            <person name="Wanjugi P.W."/>
            <person name="Young S."/>
            <person name="Clum A."/>
            <person name="Daum C."/>
            <person name="Huntemann M."/>
            <person name="Ivanova N."/>
            <person name="Kyrpides N."/>
            <person name="Mikhailova N."/>
            <person name="Palaniappan K."/>
            <person name="Pillay M."/>
            <person name="Reddy T.B.K."/>
            <person name="Shapiro N."/>
            <person name="Stamatis D."/>
            <person name="Varghese N."/>
            <person name="Woyke T."/>
            <person name="Boden R."/>
            <person name="Freyermuth S.K."/>
            <person name="Kerfeld C.A."/>
        </authorList>
    </citation>
    <scope>NUCLEOTIDE SEQUENCE [LARGE SCALE GENOMIC DNA]</scope>
    <source>
        <strain evidence="2 3">JR-2</strain>
    </source>
</reference>
<sequence length="397" mass="42154">MQYTKTGLSILATMALTLTGCGGGSSSSSSDGGTPSSAPDTATYTTVDASSTSAWAHMDFSSGSSNATVNDIWQVGFQRYNGMSNSGISATGSGPNADDVSVCVAYKFDGLYDGDGNPVLSEFEKLNLNNTLEAFNSVTKASCASGDYLTDTLSTQIKSDDWMEASTPYPTISYQAETTDNNGWIIQSADGNSYARVKVSDVDITYNGATDHSISPARIKLSSEKWNGTSWDAALDSGWLDFEAGAVYWDLETNTTVTQADQWDLNVQLSGRDFQIRVNGGASGDGNGGVGLVIAGDGYAKDVTDPTATGYSATSQISSYNGDGVSGAFTQVDSNYGFFTYNGTDHKMYPHFTVYLVKDGTDDATAKYYKLQAISYYGETGTGDSGNVYIRYEEVLE</sequence>
<feature type="region of interest" description="Disordered" evidence="1">
    <location>
        <begin position="24"/>
        <end position="44"/>
    </location>
</feature>
<dbReference type="PROSITE" id="PS51257">
    <property type="entry name" value="PROKAR_LIPOPROTEIN"/>
    <property type="match status" value="1"/>
</dbReference>
<keyword evidence="3" id="KW-1185">Reference proteome</keyword>
<dbReference type="InterPro" id="IPR025921">
    <property type="entry name" value="HmuY"/>
</dbReference>
<proteinExistence type="predicted"/>
<dbReference type="AlphaFoldDB" id="A0A451G4J2"/>
<evidence type="ECO:0000256" key="1">
    <source>
        <dbReference type="SAM" id="MobiDB-lite"/>
    </source>
</evidence>
<organism evidence="2 3">
    <name type="scientific">Hydrogenovibrio thermophilus</name>
    <dbReference type="NCBI Taxonomy" id="265883"/>
    <lineage>
        <taxon>Bacteria</taxon>
        <taxon>Pseudomonadati</taxon>
        <taxon>Pseudomonadota</taxon>
        <taxon>Gammaproteobacteria</taxon>
        <taxon>Thiotrichales</taxon>
        <taxon>Piscirickettsiaceae</taxon>
        <taxon>Hydrogenovibrio</taxon>
    </lineage>
</organism>
<dbReference type="RefSeq" id="WP_128384204.1">
    <property type="nucleotide sequence ID" value="NZ_CP035033.1"/>
</dbReference>
<name>A0A451G4J2_9GAMM</name>
<feature type="compositionally biased region" description="Low complexity" evidence="1">
    <location>
        <begin position="26"/>
        <end position="37"/>
    </location>
</feature>
<gene>
    <name evidence="2" type="ORF">EPV75_01245</name>
</gene>
<evidence type="ECO:0000313" key="2">
    <source>
        <dbReference type="EMBL" id="QAB14393.1"/>
    </source>
</evidence>
<evidence type="ECO:0000313" key="3">
    <source>
        <dbReference type="Proteomes" id="UP000285478"/>
    </source>
</evidence>
<dbReference type="Pfam" id="PF14064">
    <property type="entry name" value="HmuY"/>
    <property type="match status" value="1"/>
</dbReference>
<protein>
    <submittedName>
        <fullName evidence="2">Uncharacterized protein</fullName>
    </submittedName>
</protein>
<dbReference type="KEGG" id="htr:EPV75_01245"/>
<dbReference type="EMBL" id="CP035033">
    <property type="protein sequence ID" value="QAB14393.1"/>
    <property type="molecule type" value="Genomic_DNA"/>
</dbReference>
<dbReference type="Proteomes" id="UP000285478">
    <property type="component" value="Chromosome"/>
</dbReference>
<accession>A0A451G4J2</accession>